<evidence type="ECO:0000313" key="3">
    <source>
        <dbReference type="EMBL" id="MCH87695.1"/>
    </source>
</evidence>
<gene>
    <name evidence="3" type="ORF">A2U01_0008573</name>
</gene>
<dbReference type="AlphaFoldDB" id="A0A392MKT2"/>
<comment type="caution">
    <text evidence="3">The sequence shown here is derived from an EMBL/GenBank/DDBJ whole genome shotgun (WGS) entry which is preliminary data.</text>
</comment>
<name>A0A392MKT2_9FABA</name>
<feature type="domain" description="Reverse transcriptase Ty1/copia-type" evidence="2">
    <location>
        <begin position="74"/>
        <end position="139"/>
    </location>
</feature>
<dbReference type="InterPro" id="IPR013103">
    <property type="entry name" value="RVT_2"/>
</dbReference>
<feature type="signal peptide" evidence="1">
    <location>
        <begin position="1"/>
        <end position="19"/>
    </location>
</feature>
<dbReference type="GO" id="GO:0016301">
    <property type="term" value="F:kinase activity"/>
    <property type="evidence" value="ECO:0007669"/>
    <property type="project" value="UniProtKB-KW"/>
</dbReference>
<evidence type="ECO:0000313" key="4">
    <source>
        <dbReference type="Proteomes" id="UP000265520"/>
    </source>
</evidence>
<keyword evidence="4" id="KW-1185">Reference proteome</keyword>
<dbReference type="EMBL" id="LXQA010012740">
    <property type="protein sequence ID" value="MCH87695.1"/>
    <property type="molecule type" value="Genomic_DNA"/>
</dbReference>
<keyword evidence="1" id="KW-0732">Signal</keyword>
<keyword evidence="3" id="KW-0675">Receptor</keyword>
<feature type="chain" id="PRO_5017418021" evidence="1">
    <location>
        <begin position="20"/>
        <end position="182"/>
    </location>
</feature>
<dbReference type="Proteomes" id="UP000265520">
    <property type="component" value="Unassembled WGS sequence"/>
</dbReference>
<accession>A0A392MKT2</accession>
<evidence type="ECO:0000256" key="1">
    <source>
        <dbReference type="SAM" id="SignalP"/>
    </source>
</evidence>
<reference evidence="3 4" key="1">
    <citation type="journal article" date="2018" name="Front. Plant Sci.">
        <title>Red Clover (Trifolium pratense) and Zigzag Clover (T. medium) - A Picture of Genomic Similarities and Differences.</title>
        <authorList>
            <person name="Dluhosova J."/>
            <person name="Istvanek J."/>
            <person name="Nedelnik J."/>
            <person name="Repkova J."/>
        </authorList>
    </citation>
    <scope>NUCLEOTIDE SEQUENCE [LARGE SCALE GENOMIC DNA]</scope>
    <source>
        <strain evidence="4">cv. 10/8</strain>
        <tissue evidence="3">Leaf</tissue>
    </source>
</reference>
<protein>
    <submittedName>
        <fullName evidence="3">Cysteine-rich RLK (Receptor-like protein kinase) 8</fullName>
    </submittedName>
</protein>
<keyword evidence="3" id="KW-0808">Transferase</keyword>
<sequence>MFLHLLLSLRLFLIVDHKALVPGSWSLYPPLEGLSGLSMAFYGEGAKSHLWSKWPMSESSSLLQSSDICLSFNLTFLHGDLEEEVCKEQPPGFVTQEESPTEVCQLHRSLYALKQSPGVWFGRFNTVIGYNFVKEKTESSNITTSFVNSNDQLADVFTRSLRGAQISYICNKLGAYDLYAPA</sequence>
<keyword evidence="3" id="KW-0418">Kinase</keyword>
<evidence type="ECO:0000259" key="2">
    <source>
        <dbReference type="Pfam" id="PF07727"/>
    </source>
</evidence>
<organism evidence="3 4">
    <name type="scientific">Trifolium medium</name>
    <dbReference type="NCBI Taxonomy" id="97028"/>
    <lineage>
        <taxon>Eukaryota</taxon>
        <taxon>Viridiplantae</taxon>
        <taxon>Streptophyta</taxon>
        <taxon>Embryophyta</taxon>
        <taxon>Tracheophyta</taxon>
        <taxon>Spermatophyta</taxon>
        <taxon>Magnoliopsida</taxon>
        <taxon>eudicotyledons</taxon>
        <taxon>Gunneridae</taxon>
        <taxon>Pentapetalae</taxon>
        <taxon>rosids</taxon>
        <taxon>fabids</taxon>
        <taxon>Fabales</taxon>
        <taxon>Fabaceae</taxon>
        <taxon>Papilionoideae</taxon>
        <taxon>50 kb inversion clade</taxon>
        <taxon>NPAAA clade</taxon>
        <taxon>Hologalegina</taxon>
        <taxon>IRL clade</taxon>
        <taxon>Trifolieae</taxon>
        <taxon>Trifolium</taxon>
    </lineage>
</organism>
<dbReference type="Pfam" id="PF07727">
    <property type="entry name" value="RVT_2"/>
    <property type="match status" value="1"/>
</dbReference>
<proteinExistence type="predicted"/>